<dbReference type="PANTHER" id="PTHR23416:SF23">
    <property type="entry name" value="ACETYLTRANSFERASE C18B11.09C-RELATED"/>
    <property type="match status" value="1"/>
</dbReference>
<evidence type="ECO:0000256" key="2">
    <source>
        <dbReference type="ARBA" id="ARBA00022679"/>
    </source>
</evidence>
<dbReference type="PANTHER" id="PTHR23416">
    <property type="entry name" value="SIALIC ACID SYNTHASE-RELATED"/>
    <property type="match status" value="1"/>
</dbReference>
<sequence>MNSIHSTSLIDPSVQLGNFNQIGKNVQIKYLDEKIKPTVVIGDNNIINDNTRILIGTSPLYIGDWNVFHNDMLVMVGKGINIGHNCWFGQNTILDGTGGLSIANGVRVGMYSQIWTHVASGELVEGCMLFGDSQVTIEDDVWLVGSCVVSSGIHLRKKSVFLINSVITKDSEPEKLYSGTPATINNKVEVWKKLNPIDKLKMLLEWGELFCYNKKYKINNQIELGYFSIESTDDKEMLIFFINEEFVIPTEFCVSLFSILDKTLTKTNSLLERTFYKSIYNNKARFRTI</sequence>
<organism evidence="3">
    <name type="scientific">uncultured Caudovirales phage</name>
    <dbReference type="NCBI Taxonomy" id="2100421"/>
    <lineage>
        <taxon>Viruses</taxon>
        <taxon>Duplodnaviria</taxon>
        <taxon>Heunggongvirae</taxon>
        <taxon>Uroviricota</taxon>
        <taxon>Caudoviricetes</taxon>
        <taxon>Peduoviridae</taxon>
        <taxon>Maltschvirus</taxon>
        <taxon>Maltschvirus maltsch</taxon>
    </lineage>
</organism>
<comment type="similarity">
    <text evidence="1">Belongs to the transferase hexapeptide repeat family.</text>
</comment>
<dbReference type="EMBL" id="LR796421">
    <property type="protein sequence ID" value="CAB4142987.1"/>
    <property type="molecule type" value="Genomic_DNA"/>
</dbReference>
<name>A0A6J5MB81_9CAUD</name>
<gene>
    <name evidence="3" type="ORF">UFOVP450_51</name>
</gene>
<dbReference type="SUPFAM" id="SSF51161">
    <property type="entry name" value="Trimeric LpxA-like enzymes"/>
    <property type="match status" value="1"/>
</dbReference>
<keyword evidence="2" id="KW-0808">Transferase</keyword>
<evidence type="ECO:0000313" key="3">
    <source>
        <dbReference type="EMBL" id="CAB4142987.1"/>
    </source>
</evidence>
<evidence type="ECO:0000256" key="1">
    <source>
        <dbReference type="ARBA" id="ARBA00007274"/>
    </source>
</evidence>
<reference evidence="3" key="1">
    <citation type="submission" date="2020-04" db="EMBL/GenBank/DDBJ databases">
        <authorList>
            <person name="Chiriac C."/>
            <person name="Salcher M."/>
            <person name="Ghai R."/>
            <person name="Kavagutti S V."/>
        </authorList>
    </citation>
    <scope>NUCLEOTIDE SEQUENCE</scope>
</reference>
<dbReference type="InterPro" id="IPR011004">
    <property type="entry name" value="Trimer_LpxA-like_sf"/>
</dbReference>
<dbReference type="InterPro" id="IPR051159">
    <property type="entry name" value="Hexapeptide_acetyltransf"/>
</dbReference>
<dbReference type="GO" id="GO:0008374">
    <property type="term" value="F:O-acyltransferase activity"/>
    <property type="evidence" value="ECO:0007669"/>
    <property type="project" value="TreeGrafter"/>
</dbReference>
<accession>A0A6J5MB81</accession>
<protein>
    <submittedName>
        <fullName evidence="3">LpxD UDP-3-O-[3-hydroxymyristoyl]</fullName>
    </submittedName>
</protein>
<proteinExistence type="inferred from homology"/>
<dbReference type="Gene3D" id="2.160.10.10">
    <property type="entry name" value="Hexapeptide repeat proteins"/>
    <property type="match status" value="2"/>
</dbReference>